<evidence type="ECO:0000256" key="4">
    <source>
        <dbReference type="SAM" id="MobiDB-lite"/>
    </source>
</evidence>
<keyword evidence="9" id="KW-1185">Reference proteome</keyword>
<dbReference type="EMBL" id="JBBMFE010000001">
    <property type="protein sequence ID" value="MEQ2471256.1"/>
    <property type="molecule type" value="Genomic_DNA"/>
</dbReference>
<feature type="domain" description="SpaA-like prealbumin fold" evidence="7">
    <location>
        <begin position="1651"/>
        <end position="1696"/>
    </location>
</feature>
<keyword evidence="5" id="KW-0812">Transmembrane</keyword>
<keyword evidence="5" id="KW-0472">Membrane</keyword>
<protein>
    <submittedName>
        <fullName evidence="8">SpaA isopeptide-forming pilin-related protein</fullName>
    </submittedName>
</protein>
<feature type="compositionally biased region" description="Acidic residues" evidence="4">
    <location>
        <begin position="82"/>
        <end position="98"/>
    </location>
</feature>
<feature type="domain" description="SpaA-like prealbumin fold" evidence="7">
    <location>
        <begin position="1728"/>
        <end position="1824"/>
    </location>
</feature>
<dbReference type="InterPro" id="IPR041033">
    <property type="entry name" value="SpaA_PFL_dom_1"/>
</dbReference>
<organism evidence="8 9">
    <name type="scientific">Laedolimicola intestinihominis</name>
    <dbReference type="NCBI Taxonomy" id="3133166"/>
    <lineage>
        <taxon>Bacteria</taxon>
        <taxon>Bacillati</taxon>
        <taxon>Bacillota</taxon>
        <taxon>Clostridia</taxon>
        <taxon>Lachnospirales</taxon>
        <taxon>Lachnospiraceae</taxon>
        <taxon>Laedolimicola</taxon>
    </lineage>
</organism>
<feature type="domain" description="SpaA-like prealbumin fold" evidence="7">
    <location>
        <begin position="879"/>
        <end position="933"/>
    </location>
</feature>
<feature type="signal peptide" evidence="6">
    <location>
        <begin position="1"/>
        <end position="23"/>
    </location>
</feature>
<feature type="domain" description="SpaA-like prealbumin fold" evidence="7">
    <location>
        <begin position="1438"/>
        <end position="1500"/>
    </location>
</feature>
<keyword evidence="2" id="KW-0964">Secreted</keyword>
<dbReference type="InterPro" id="IPR013783">
    <property type="entry name" value="Ig-like_fold"/>
</dbReference>
<keyword evidence="5" id="KW-1133">Transmembrane helix</keyword>
<evidence type="ECO:0000256" key="5">
    <source>
        <dbReference type="SAM" id="Phobius"/>
    </source>
</evidence>
<dbReference type="PANTHER" id="PTHR36108:SF13">
    <property type="entry name" value="COLOSSIN-B-RELATED"/>
    <property type="match status" value="1"/>
</dbReference>
<comment type="similarity">
    <text evidence="1">Belongs to the serine-aspartate repeat-containing protein (SDr) family.</text>
</comment>
<keyword evidence="3 6" id="KW-0732">Signal</keyword>
<evidence type="ECO:0000256" key="2">
    <source>
        <dbReference type="ARBA" id="ARBA00022525"/>
    </source>
</evidence>
<dbReference type="RefSeq" id="WP_349163505.1">
    <property type="nucleotide sequence ID" value="NZ_JBBMFE010000001.1"/>
</dbReference>
<feature type="domain" description="SpaA-like prealbumin fold" evidence="7">
    <location>
        <begin position="1322"/>
        <end position="1414"/>
    </location>
</feature>
<proteinExistence type="inferred from homology"/>
<evidence type="ECO:0000256" key="3">
    <source>
        <dbReference type="ARBA" id="ARBA00022729"/>
    </source>
</evidence>
<accession>A0ABV1FCZ1</accession>
<feature type="region of interest" description="Disordered" evidence="4">
    <location>
        <begin position="1834"/>
        <end position="1854"/>
    </location>
</feature>
<dbReference type="Gene3D" id="2.60.40.10">
    <property type="entry name" value="Immunoglobulins"/>
    <property type="match status" value="9"/>
</dbReference>
<evidence type="ECO:0000313" key="8">
    <source>
        <dbReference type="EMBL" id="MEQ2471256.1"/>
    </source>
</evidence>
<evidence type="ECO:0000313" key="9">
    <source>
        <dbReference type="Proteomes" id="UP001438008"/>
    </source>
</evidence>
<comment type="caution">
    <text evidence="8">The sequence shown here is derived from an EMBL/GenBank/DDBJ whole genome shotgun (WGS) entry which is preliminary data.</text>
</comment>
<gene>
    <name evidence="8" type="ORF">WMO29_01900</name>
</gene>
<dbReference type="Proteomes" id="UP001438008">
    <property type="component" value="Unassembled WGS sequence"/>
</dbReference>
<feature type="chain" id="PRO_5045728228" evidence="6">
    <location>
        <begin position="24"/>
        <end position="1902"/>
    </location>
</feature>
<feature type="compositionally biased region" description="Basic and acidic residues" evidence="4">
    <location>
        <begin position="59"/>
        <end position="72"/>
    </location>
</feature>
<feature type="domain" description="SpaA-like prealbumin fold" evidence="7">
    <location>
        <begin position="681"/>
        <end position="744"/>
    </location>
</feature>
<sequence>MDFKRIITLFLAIVMCVNLLASAFPTVAYASGGAIQVEASDMSEAKASDDVVMEISGEAKDTGQALEEEKTAEGIGENASVADEEQKTEDDSEKETETEIAAPVEETEKETLIDSGSGDIVVSEDTVKQEEATELQETEEEKVVRLKEMVEAFPEEAELWWMDEDELTVLYDTFSEICDMYESLDAELQEQVDMRKLEAAGAFFASYVDPVSLTNTGDIYSIPSEYGAGIIYQGRKSTAVYGPGWKDGRYATNHSKDKNVWIKYPESGSCYVNGEHVKADVLVYYWLTEGEAFVATSFGHDLVSIGSPAWCGYEPQDFTVELEYHFLRAGTDEELTVDGYLFAHDLDRGEGICGKTGARGYYTSDNTTMRWKGQYVTGTVDDDRTDYSMSVGVAFHAEPSAPFRVSYHGCEYYSIELSSVGVDGKLLKGYGDLNVVKSITNPSSYAVSLAGFTMTLTGTSAYGDAINLTAVTNASGVASFTRVPMGTYTVTENGTASYWDVPASGTVNVEPNQTSLYSVNNIYKTGNVELTKKIETAPEDAYNAAAEAEYHYNDKLVGFAYRISGTSDSGIPVLKYGVTDTQGKLIFKNLPVGTYEVQEVKASAVPADADCKEQATQELYQYVIPDSQKVAVTYNDTAHKGNTSKVTFENKLKKWSFSGKVEPGNSLVKEDEEALSAGISQGDATLAGAVYGLYDGDKLVAQATTNVEGKFDFDGTFVVGDLWYVQEIKASEGYLLDSTKYPVRACALELDKQANGIYKAELKATTAGKNTVTEQVKKQALSFYKISGTDKQSSFEAVEGAGFSVYLVSELADGKYAELSDTELPQAIIDDFRDPTTLDYKAMRQQKPATVYADADSEDVVSGWLSKSVTYVDGMTYQAEGDHAYLVAELISDSRGVVTTPGLPYGRYVIVETTTPKDKIATRPFVVNIVGDDEDGEIRGDGQGQPLDDLVIAVDKPIMSLIRIKKQDANSNKTVLKPGAGYIIHDTNGAWFQYCSAEWTSEQKRAYKNKYGDLVVQSGQGEMVGTKDNPYTTRKITQAEATGNVYVDTPAALPAGTYTLEEVAAPEGYVLQGHEGVIAKDTSIIEGNHTFYETEESGMWGKVDGSVVKIVVSSQEASYDSNVDAFVVTAIQKNEPAIGKISIFAEGEKLVDAKQDGSTILDRLGEAVSSFFGYARGLIGLDVPDEDGLTEKELSEYKDYSFSYELQPIEGAQFEIRAAEDIYSPEGGANVVKLFSEGELVTTLTTNAGGQTWTGQEDWEGTKIAKGLPLGKYTVTQIKAGTGFALTADDVEPREVEIAYAGQEVPVIYRDSSYENPRQKVHVEIQKLDAEQNEPLAGAVFGLYAEEDIANYTGKTVIKAGTLIATGETTVGADGQVQKAVFTPDLPLGKYYIKELQAPMGYTTTQSKISLDASYKEDQREVIEFSENVKNDPVLLQVNVMDYYTEEELDGATLQLIDEDGNSFTTILSAHGDNEIIRGLEIGKTYTLQELVSPQGYHYNLYLKDDYVTKKPNAVELDKSYLDGQVSDKITFTIKDENKLQVVSVFNKPITGNVVVKKTGQVPIGTEKETDENGNVVNKPIYEIKGLPGAEYALLAKEDIVYPDGYTGILFHKGTEVLEQYESLKDTVLKHYKVEVPRGELADVVQRSLPDGSAVKYVLRTGADGKVQVTGLPLGEYEVVEVKAPAGYYRDQNNCTQSVYLVEPEQSGWSEAIVATEAIFQNEKQKAKVTVTKSDRDTGEKLQGAVIGLYTAEVLKNQAGEVIAEADTLLESVITDTEGKAIFECDLPFGRYYVKELTAPEGYYLSAETQYFTFAYAEDSTEMVEFTLQIQNEKKPEPAGQGGSGDSSNVVPLETPLTSDGNALELALLAITVVALIGIIVTVILKMKHVTPGGDEVKNTKV</sequence>
<reference evidence="8 9" key="1">
    <citation type="submission" date="2024-03" db="EMBL/GenBank/DDBJ databases">
        <title>Human intestinal bacterial collection.</title>
        <authorList>
            <person name="Pauvert C."/>
            <person name="Hitch T.C.A."/>
            <person name="Clavel T."/>
        </authorList>
    </citation>
    <scope>NUCLEOTIDE SEQUENCE [LARGE SCALE GENOMIC DNA]</scope>
    <source>
        <strain evidence="8 9">CLA-AA-H132</strain>
    </source>
</reference>
<dbReference type="PANTHER" id="PTHR36108">
    <property type="entry name" value="COLOSSIN-B-RELATED"/>
    <property type="match status" value="1"/>
</dbReference>
<evidence type="ECO:0000256" key="1">
    <source>
        <dbReference type="ARBA" id="ARBA00007257"/>
    </source>
</evidence>
<feature type="region of interest" description="Disordered" evidence="4">
    <location>
        <begin position="59"/>
        <end position="101"/>
    </location>
</feature>
<evidence type="ECO:0000256" key="6">
    <source>
        <dbReference type="SAM" id="SignalP"/>
    </source>
</evidence>
<feature type="transmembrane region" description="Helical" evidence="5">
    <location>
        <begin position="1866"/>
        <end position="1885"/>
    </location>
</feature>
<name>A0ABV1FCZ1_9FIRM</name>
<evidence type="ECO:0000259" key="7">
    <source>
        <dbReference type="Pfam" id="PF17802"/>
    </source>
</evidence>
<dbReference type="Pfam" id="PF17802">
    <property type="entry name" value="SpaA"/>
    <property type="match status" value="6"/>
</dbReference>